<feature type="region of interest" description="Disordered" evidence="1">
    <location>
        <begin position="298"/>
        <end position="325"/>
    </location>
</feature>
<sequence>MFSCCFPTSGDSGFQEPQGCHLYKCCRLWLHHQNQMPQGIYQEAPSTQDMGQEREEEMVCSTASRNRKVIEGVPGTGAKGLARAKMPAAELKPLHMVVTAPTQYSELEGCFDLVALEAEQAQPATVEVIDMREQLPTSQHTEPPPEPTPGPNVGPAAPSGPEVIEAVPAIGAERLARAEMPAAESKPLHMVVTALIHFSKLEDTKALGALVAKQSRPPSIEVIDVMEQLPVSVEQATSYPALHPEPPQDPVAASSLGPVASSGPDMIEWVPASGAEMPAAESKPIYVVVTPLIHSPDLEEPPATLATPEGGAGPGARSQVHRRPGTATCVSGATSLVPRAASHGGCSTTEGFLSPVIVLFLYFVFFINFIMAS</sequence>
<dbReference type="EMBL" id="CAJHUB010000762">
    <property type="protein sequence ID" value="CAD7686953.1"/>
    <property type="molecule type" value="Genomic_DNA"/>
</dbReference>
<feature type="transmembrane region" description="Helical" evidence="2">
    <location>
        <begin position="352"/>
        <end position="371"/>
    </location>
</feature>
<name>A0A811ZE55_NYCPR</name>
<keyword evidence="2" id="KW-0472">Membrane</keyword>
<evidence type="ECO:0000313" key="4">
    <source>
        <dbReference type="Proteomes" id="UP000645828"/>
    </source>
</evidence>
<keyword evidence="2" id="KW-0812">Transmembrane</keyword>
<feature type="compositionally biased region" description="Pro residues" evidence="1">
    <location>
        <begin position="142"/>
        <end position="152"/>
    </location>
</feature>
<dbReference type="Proteomes" id="UP000645828">
    <property type="component" value="Unassembled WGS sequence"/>
</dbReference>
<comment type="caution">
    <text evidence="3">The sequence shown here is derived from an EMBL/GenBank/DDBJ whole genome shotgun (WGS) entry which is preliminary data.</text>
</comment>
<reference evidence="3" key="1">
    <citation type="submission" date="2020-12" db="EMBL/GenBank/DDBJ databases">
        <authorList>
            <consortium name="Molecular Ecology Group"/>
        </authorList>
    </citation>
    <scope>NUCLEOTIDE SEQUENCE</scope>
    <source>
        <strain evidence="3">TBG_1078</strain>
    </source>
</reference>
<keyword evidence="2" id="KW-1133">Transmembrane helix</keyword>
<keyword evidence="4" id="KW-1185">Reference proteome</keyword>
<protein>
    <submittedName>
        <fullName evidence="3">(raccoon dog) hypothetical protein</fullName>
    </submittedName>
</protein>
<gene>
    <name evidence="3" type="ORF">NYPRO_LOCUS19746</name>
</gene>
<evidence type="ECO:0000256" key="2">
    <source>
        <dbReference type="SAM" id="Phobius"/>
    </source>
</evidence>
<organism evidence="3 4">
    <name type="scientific">Nyctereutes procyonoides</name>
    <name type="common">Raccoon dog</name>
    <name type="synonym">Canis procyonoides</name>
    <dbReference type="NCBI Taxonomy" id="34880"/>
    <lineage>
        <taxon>Eukaryota</taxon>
        <taxon>Metazoa</taxon>
        <taxon>Chordata</taxon>
        <taxon>Craniata</taxon>
        <taxon>Vertebrata</taxon>
        <taxon>Euteleostomi</taxon>
        <taxon>Mammalia</taxon>
        <taxon>Eutheria</taxon>
        <taxon>Laurasiatheria</taxon>
        <taxon>Carnivora</taxon>
        <taxon>Caniformia</taxon>
        <taxon>Canidae</taxon>
        <taxon>Nyctereutes</taxon>
    </lineage>
</organism>
<feature type="region of interest" description="Disordered" evidence="1">
    <location>
        <begin position="136"/>
        <end position="161"/>
    </location>
</feature>
<evidence type="ECO:0000313" key="3">
    <source>
        <dbReference type="EMBL" id="CAD7686953.1"/>
    </source>
</evidence>
<evidence type="ECO:0000256" key="1">
    <source>
        <dbReference type="SAM" id="MobiDB-lite"/>
    </source>
</evidence>
<accession>A0A811ZE55</accession>
<proteinExistence type="predicted"/>
<dbReference type="AlphaFoldDB" id="A0A811ZE55"/>